<comment type="caution">
    <text evidence="2">The sequence shown here is derived from an EMBL/GenBank/DDBJ whole genome shotgun (WGS) entry which is preliminary data.</text>
</comment>
<comment type="similarity">
    <text evidence="1">Belongs to the UPF0102 family.</text>
</comment>
<dbReference type="PANTHER" id="PTHR34039">
    <property type="entry name" value="UPF0102 PROTEIN YRAN"/>
    <property type="match status" value="1"/>
</dbReference>
<evidence type="ECO:0000313" key="3">
    <source>
        <dbReference type="Proteomes" id="UP000177122"/>
    </source>
</evidence>
<name>A0A1G2CXW2_9BACT</name>
<evidence type="ECO:0000313" key="2">
    <source>
        <dbReference type="EMBL" id="OGZ06229.1"/>
    </source>
</evidence>
<dbReference type="AlphaFoldDB" id="A0A1G2CXW2"/>
<dbReference type="SUPFAM" id="SSF52980">
    <property type="entry name" value="Restriction endonuclease-like"/>
    <property type="match status" value="1"/>
</dbReference>
<dbReference type="GO" id="GO:0003676">
    <property type="term" value="F:nucleic acid binding"/>
    <property type="evidence" value="ECO:0007669"/>
    <property type="project" value="InterPro"/>
</dbReference>
<evidence type="ECO:0000256" key="1">
    <source>
        <dbReference type="ARBA" id="ARBA00006738"/>
    </source>
</evidence>
<protein>
    <submittedName>
        <fullName evidence="2">Uncharacterized protein</fullName>
    </submittedName>
</protein>
<reference evidence="2 3" key="1">
    <citation type="journal article" date="2016" name="Nat. Commun.">
        <title>Thousands of microbial genomes shed light on interconnected biogeochemical processes in an aquifer system.</title>
        <authorList>
            <person name="Anantharaman K."/>
            <person name="Brown C.T."/>
            <person name="Hug L.A."/>
            <person name="Sharon I."/>
            <person name="Castelle C.J."/>
            <person name="Probst A.J."/>
            <person name="Thomas B.C."/>
            <person name="Singh A."/>
            <person name="Wilkins M.J."/>
            <person name="Karaoz U."/>
            <person name="Brodie E.L."/>
            <person name="Williams K.H."/>
            <person name="Hubbard S.S."/>
            <person name="Banfield J.F."/>
        </authorList>
    </citation>
    <scope>NUCLEOTIDE SEQUENCE [LARGE SCALE GENOMIC DNA]</scope>
</reference>
<organism evidence="2 3">
    <name type="scientific">Candidatus Lloydbacteria bacterium RIFCSPHIGHO2_01_FULL_49_22</name>
    <dbReference type="NCBI Taxonomy" id="1798658"/>
    <lineage>
        <taxon>Bacteria</taxon>
        <taxon>Candidatus Lloydiibacteriota</taxon>
    </lineage>
</organism>
<dbReference type="PANTHER" id="PTHR34039:SF1">
    <property type="entry name" value="UPF0102 PROTEIN YRAN"/>
    <property type="match status" value="1"/>
</dbReference>
<accession>A0A1G2CXW2</accession>
<dbReference type="Pfam" id="PF02021">
    <property type="entry name" value="UPF0102"/>
    <property type="match status" value="1"/>
</dbReference>
<dbReference type="Gene3D" id="3.40.1350.10">
    <property type="match status" value="1"/>
</dbReference>
<dbReference type="EMBL" id="MHLI01000004">
    <property type="protein sequence ID" value="OGZ06229.1"/>
    <property type="molecule type" value="Genomic_DNA"/>
</dbReference>
<dbReference type="InterPro" id="IPR003509">
    <property type="entry name" value="UPF0102_YraN-like"/>
</dbReference>
<dbReference type="Proteomes" id="UP000177122">
    <property type="component" value="Unassembled WGS sequence"/>
</dbReference>
<dbReference type="InterPro" id="IPR011856">
    <property type="entry name" value="tRNA_endonuc-like_dom_sf"/>
</dbReference>
<dbReference type="InterPro" id="IPR011335">
    <property type="entry name" value="Restrct_endonuc-II-like"/>
</dbReference>
<gene>
    <name evidence="2" type="ORF">A2845_00270</name>
</gene>
<proteinExistence type="inferred from homology"/>
<sequence>MKLNSEKLEKMGQITEKQQIGRTGEDIACLFLVKRGFQIVERNFWKKVGEIDIICTKEEKFYFVEVKTIVKRGVSREMSDNYRPEDNLHAQKIVRLGRAIDIYLEEQNIDGDWEILGVMIIIDPKTKIAKVSLLENFAW</sequence>